<keyword evidence="1" id="KW-1133">Transmembrane helix</keyword>
<evidence type="ECO:0000313" key="3">
    <source>
        <dbReference type="Proteomes" id="UP001487296"/>
    </source>
</evidence>
<gene>
    <name evidence="2" type="ORF">AAAT34_10885</name>
</gene>
<keyword evidence="3" id="KW-1185">Reference proteome</keyword>
<dbReference type="Proteomes" id="UP001487296">
    <property type="component" value="Unassembled WGS sequence"/>
</dbReference>
<dbReference type="RefSeq" id="WP_215760615.1">
    <property type="nucleotide sequence ID" value="NZ_JAHKBE010000056.1"/>
</dbReference>
<feature type="transmembrane region" description="Helical" evidence="1">
    <location>
        <begin position="50"/>
        <end position="68"/>
    </location>
</feature>
<sequence>GMNTNNIPINALKEQKRNKYGTVTEQNPHKDECFCPSRAHYSTYTYNTQGVALLALGYALIGLCYALLASSQQFKHA</sequence>
<name>A0ABV1FT54_9BACT</name>
<protein>
    <submittedName>
        <fullName evidence="2">Uncharacterized protein</fullName>
    </submittedName>
</protein>
<keyword evidence="1" id="KW-0472">Membrane</keyword>
<evidence type="ECO:0000256" key="1">
    <source>
        <dbReference type="SAM" id="Phobius"/>
    </source>
</evidence>
<evidence type="ECO:0000313" key="2">
    <source>
        <dbReference type="EMBL" id="MEQ2487540.1"/>
    </source>
</evidence>
<dbReference type="EMBL" id="JBBNFP010000055">
    <property type="protein sequence ID" value="MEQ2487540.1"/>
    <property type="molecule type" value="Genomic_DNA"/>
</dbReference>
<organism evidence="2 3">
    <name type="scientific">Hallella faecis</name>
    <dbReference type="NCBI Taxonomy" id="2841596"/>
    <lineage>
        <taxon>Bacteria</taxon>
        <taxon>Pseudomonadati</taxon>
        <taxon>Bacteroidota</taxon>
        <taxon>Bacteroidia</taxon>
        <taxon>Bacteroidales</taxon>
        <taxon>Prevotellaceae</taxon>
        <taxon>Hallella</taxon>
    </lineage>
</organism>
<accession>A0ABV1FT54</accession>
<feature type="non-terminal residue" evidence="2">
    <location>
        <position position="1"/>
    </location>
</feature>
<reference evidence="2 3" key="1">
    <citation type="submission" date="2024-04" db="EMBL/GenBank/DDBJ databases">
        <title>Human intestinal bacterial collection.</title>
        <authorList>
            <person name="Pauvert C."/>
            <person name="Hitch T.C.A."/>
            <person name="Clavel T."/>
        </authorList>
    </citation>
    <scope>NUCLEOTIDE SEQUENCE [LARGE SCALE GENOMIC DNA]</scope>
    <source>
        <strain evidence="2 3">CLA-AA-H145</strain>
    </source>
</reference>
<comment type="caution">
    <text evidence="2">The sequence shown here is derived from an EMBL/GenBank/DDBJ whole genome shotgun (WGS) entry which is preliminary data.</text>
</comment>
<keyword evidence="1" id="KW-0812">Transmembrane</keyword>
<proteinExistence type="predicted"/>